<accession>B6W8F5</accession>
<evidence type="ECO:0000313" key="1">
    <source>
        <dbReference type="EMBL" id="EEB36226.1"/>
    </source>
</evidence>
<dbReference type="eggNOG" id="ENOG5030GMV">
    <property type="taxonomic scope" value="Bacteria"/>
</dbReference>
<proteinExistence type="predicted"/>
<evidence type="ECO:0000313" key="2">
    <source>
        <dbReference type="Proteomes" id="UP000005451"/>
    </source>
</evidence>
<dbReference type="Proteomes" id="UP000005451">
    <property type="component" value="Unassembled WGS sequence"/>
</dbReference>
<gene>
    <name evidence="1" type="ORF">ANHYDRO_00878</name>
</gene>
<comment type="caution">
    <text evidence="1">The sequence shown here is derived from an EMBL/GenBank/DDBJ whole genome shotgun (WGS) entry which is preliminary data.</text>
</comment>
<dbReference type="AlphaFoldDB" id="B6W8F5"/>
<dbReference type="STRING" id="561177.ANHYDRO_00878"/>
<protein>
    <submittedName>
        <fullName evidence="1">Uncharacterized protein</fullName>
    </submittedName>
</protein>
<reference evidence="1 2" key="1">
    <citation type="submission" date="2008-09" db="EMBL/GenBank/DDBJ databases">
        <authorList>
            <person name="Fulton L."/>
            <person name="Clifton S."/>
            <person name="Fulton B."/>
            <person name="Xu J."/>
            <person name="Minx P."/>
            <person name="Pepin K.H."/>
            <person name="Johnson M."/>
            <person name="Thiruvilangam P."/>
            <person name="Bhonagiri V."/>
            <person name="Nash W.E."/>
            <person name="Mardis E.R."/>
            <person name="Wilson R.K."/>
        </authorList>
    </citation>
    <scope>NUCLEOTIDE SEQUENCE [LARGE SCALE GENOMIC DNA]</scope>
    <source>
        <strain evidence="1 2">DSM 7454</strain>
    </source>
</reference>
<organism evidence="1 2">
    <name type="scientific">Anaerococcus hydrogenalis DSM 7454</name>
    <dbReference type="NCBI Taxonomy" id="561177"/>
    <lineage>
        <taxon>Bacteria</taxon>
        <taxon>Bacillati</taxon>
        <taxon>Bacillota</taxon>
        <taxon>Tissierellia</taxon>
        <taxon>Tissierellales</taxon>
        <taxon>Peptoniphilaceae</taxon>
        <taxon>Anaerococcus</taxon>
    </lineage>
</organism>
<sequence>MILFLFSSCKEKSNHHYPLEIEESTQAHEKNHKKEFQIDGYYLVKRDCFMYEKINPLKKWDKIKKKSSVKILSIENENFVKVDYFGNQAFMKKEDLDIDS</sequence>
<name>B6W8F5_9FIRM</name>
<dbReference type="EMBL" id="ABXA01000020">
    <property type="protein sequence ID" value="EEB36226.1"/>
    <property type="molecule type" value="Genomic_DNA"/>
</dbReference>
<reference evidence="1 2" key="2">
    <citation type="submission" date="2008-10" db="EMBL/GenBank/DDBJ databases">
        <title>Draft genome sequence of Anaerococcus hydrogenalis (DSM 7454).</title>
        <authorList>
            <person name="Sudarsanam P."/>
            <person name="Ley R."/>
            <person name="Guruge J."/>
            <person name="Turnbaugh P.J."/>
            <person name="Mahowald M."/>
            <person name="Liep D."/>
            <person name="Gordon J."/>
        </authorList>
    </citation>
    <scope>NUCLEOTIDE SEQUENCE [LARGE SCALE GENOMIC DNA]</scope>
    <source>
        <strain evidence="1 2">DSM 7454</strain>
    </source>
</reference>